<dbReference type="AlphaFoldDB" id="A0A3M7PUV7"/>
<evidence type="ECO:0000313" key="3">
    <source>
        <dbReference type="Proteomes" id="UP000276133"/>
    </source>
</evidence>
<accession>A0A3M7PUV7</accession>
<reference evidence="2 3" key="1">
    <citation type="journal article" date="2018" name="Sci. Rep.">
        <title>Genomic signatures of local adaptation to the degree of environmental predictability in rotifers.</title>
        <authorList>
            <person name="Franch-Gras L."/>
            <person name="Hahn C."/>
            <person name="Garcia-Roger E.M."/>
            <person name="Carmona M.J."/>
            <person name="Serra M."/>
            <person name="Gomez A."/>
        </authorList>
    </citation>
    <scope>NUCLEOTIDE SEQUENCE [LARGE SCALE GENOMIC DNA]</scope>
    <source>
        <strain evidence="2">HYR1</strain>
    </source>
</reference>
<evidence type="ECO:0000256" key="1">
    <source>
        <dbReference type="SAM" id="Phobius"/>
    </source>
</evidence>
<sequence length="76" mass="9153">MFIRLKQIFTFFSLICHFLSQKNFFTDFLAFLKIVSSRIWALIFSCSVQFFLVSQNFVIIFLRILNFKFKTLLLPD</sequence>
<evidence type="ECO:0000313" key="2">
    <source>
        <dbReference type="EMBL" id="RNA02962.1"/>
    </source>
</evidence>
<dbReference type="EMBL" id="REGN01008699">
    <property type="protein sequence ID" value="RNA02962.1"/>
    <property type="molecule type" value="Genomic_DNA"/>
</dbReference>
<keyword evidence="1" id="KW-0472">Membrane</keyword>
<proteinExistence type="predicted"/>
<feature type="transmembrane region" description="Helical" evidence="1">
    <location>
        <begin position="39"/>
        <end position="62"/>
    </location>
</feature>
<keyword evidence="1" id="KW-0812">Transmembrane</keyword>
<gene>
    <name evidence="2" type="ORF">BpHYR1_045016</name>
</gene>
<comment type="caution">
    <text evidence="2">The sequence shown here is derived from an EMBL/GenBank/DDBJ whole genome shotgun (WGS) entry which is preliminary data.</text>
</comment>
<dbReference type="Proteomes" id="UP000276133">
    <property type="component" value="Unassembled WGS sequence"/>
</dbReference>
<protein>
    <submittedName>
        <fullName evidence="2">Uncharacterized protein</fullName>
    </submittedName>
</protein>
<organism evidence="2 3">
    <name type="scientific">Brachionus plicatilis</name>
    <name type="common">Marine rotifer</name>
    <name type="synonym">Brachionus muelleri</name>
    <dbReference type="NCBI Taxonomy" id="10195"/>
    <lineage>
        <taxon>Eukaryota</taxon>
        <taxon>Metazoa</taxon>
        <taxon>Spiralia</taxon>
        <taxon>Gnathifera</taxon>
        <taxon>Rotifera</taxon>
        <taxon>Eurotatoria</taxon>
        <taxon>Monogononta</taxon>
        <taxon>Pseudotrocha</taxon>
        <taxon>Ploima</taxon>
        <taxon>Brachionidae</taxon>
        <taxon>Brachionus</taxon>
    </lineage>
</organism>
<keyword evidence="3" id="KW-1185">Reference proteome</keyword>
<keyword evidence="1" id="KW-1133">Transmembrane helix</keyword>
<name>A0A3M7PUV7_BRAPC</name>